<dbReference type="KEGG" id="cpin:CPIN18020_0327"/>
<gene>
    <name evidence="1" type="ORF">CPIN18021_0325</name>
</gene>
<protein>
    <submittedName>
        <fullName evidence="1">Uncharacterized protein</fullName>
    </submittedName>
</protein>
<organism evidence="1 2">
    <name type="scientific">Campylobacter pinnipediorum subsp. caledonicus</name>
    <dbReference type="NCBI Taxonomy" id="1874362"/>
    <lineage>
        <taxon>Bacteria</taxon>
        <taxon>Pseudomonadati</taxon>
        <taxon>Campylobacterota</taxon>
        <taxon>Epsilonproteobacteria</taxon>
        <taxon>Campylobacterales</taxon>
        <taxon>Campylobacteraceae</taxon>
        <taxon>Campylobacter</taxon>
    </lineage>
</organism>
<reference evidence="2" key="1">
    <citation type="submission" date="2016-09" db="EMBL/GenBank/DDBJ databases">
        <title>Comparative genomics of the Campylobacter concisus group.</title>
        <authorList>
            <person name="Miller W.G."/>
            <person name="Yee E."/>
            <person name="Chapman M.H."/>
            <person name="Huynh S."/>
            <person name="Bono J.L."/>
            <person name="On S.L.W."/>
            <person name="StLeger J."/>
            <person name="Foster G."/>
            <person name="Parker C.T."/>
        </authorList>
    </citation>
    <scope>NUCLEOTIDE SEQUENCE [LARGE SCALE GENOMIC DNA]</scope>
    <source>
        <strain evidence="2">RM18021</strain>
    </source>
</reference>
<dbReference type="RefSeq" id="WP_078422881.1">
    <property type="nucleotide sequence ID" value="NZ_CP017018.1"/>
</dbReference>
<dbReference type="AlphaFoldDB" id="A0A1S6U655"/>
<name>A0A1S6U655_9BACT</name>
<evidence type="ECO:0000313" key="2">
    <source>
        <dbReference type="Proteomes" id="UP000190868"/>
    </source>
</evidence>
<keyword evidence="2" id="KW-1185">Reference proteome</keyword>
<sequence>MRRIIKFVSLEKEPNGFKVRLFDENKKLVREVDQLLAFYKLQELNKIIDKEQKKLNEGGEKSLW</sequence>
<proteinExistence type="predicted"/>
<dbReference type="EMBL" id="CP017258">
    <property type="protein sequence ID" value="AQW87172.1"/>
    <property type="molecule type" value="Genomic_DNA"/>
</dbReference>
<dbReference type="GeneID" id="56565965"/>
<dbReference type="Proteomes" id="UP000190868">
    <property type="component" value="Chromosome"/>
</dbReference>
<accession>A0A1S6U655</accession>
<evidence type="ECO:0000313" key="1">
    <source>
        <dbReference type="EMBL" id="AQW87172.1"/>
    </source>
</evidence>